<dbReference type="InterPro" id="IPR052724">
    <property type="entry name" value="GT117_domain-containing"/>
</dbReference>
<proteinExistence type="predicted"/>
<accession>A0AA89BX84</accession>
<organism evidence="1 2">
    <name type="scientific">Pinctada imbricata</name>
    <name type="common">Atlantic pearl-oyster</name>
    <name type="synonym">Pinctada martensii</name>
    <dbReference type="NCBI Taxonomy" id="66713"/>
    <lineage>
        <taxon>Eukaryota</taxon>
        <taxon>Metazoa</taxon>
        <taxon>Spiralia</taxon>
        <taxon>Lophotrochozoa</taxon>
        <taxon>Mollusca</taxon>
        <taxon>Bivalvia</taxon>
        <taxon>Autobranchia</taxon>
        <taxon>Pteriomorphia</taxon>
        <taxon>Pterioida</taxon>
        <taxon>Pterioidea</taxon>
        <taxon>Pteriidae</taxon>
        <taxon>Pinctada</taxon>
    </lineage>
</organism>
<name>A0AA89BX84_PINIB</name>
<dbReference type="AlphaFoldDB" id="A0AA89BX84"/>
<dbReference type="PANTHER" id="PTHR16214">
    <property type="entry name" value="TRANSMEMBRANE PROTEIN 260"/>
    <property type="match status" value="1"/>
</dbReference>
<evidence type="ECO:0000313" key="2">
    <source>
        <dbReference type="Proteomes" id="UP001186944"/>
    </source>
</evidence>
<keyword evidence="2" id="KW-1185">Reference proteome</keyword>
<evidence type="ECO:0000313" key="1">
    <source>
        <dbReference type="EMBL" id="KAK3093908.1"/>
    </source>
</evidence>
<dbReference type="EMBL" id="VSWD01000009">
    <property type="protein sequence ID" value="KAK3093908.1"/>
    <property type="molecule type" value="Genomic_DNA"/>
</dbReference>
<comment type="caution">
    <text evidence="1">The sequence shown here is derived from an EMBL/GenBank/DDBJ whole genome shotgun (WGS) entry which is preliminary data.</text>
</comment>
<sequence length="300" mass="35256">MYSGEYNNTVVHEFGMEVMRGLPNGSIVLTKGDLPSNVLRYLYLCENVRPDISLFDQEVLTYDWSVPMMRKAWPNITFPGDLLHLKTQIREDGRQSFDFKTFLDANYHRAPIFGCIGVQDHENSWKESYQLWPYGVCSKFVRKGDNLDIDEYAKLTSDMAAHWKHKRQVEEFEDTSWENVASNEMWHAKISSAYFLYEMAEKSANKEEKAKYLLHSYNLYSEAMERNTDFPTHWYKNYALVCERLLHVRHDLNNIMLLKKSIDSFKMFVKLEPSDKDSNAIVTVIKDLSKHLKLIQSHKP</sequence>
<dbReference type="PANTHER" id="PTHR16214:SF3">
    <property type="entry name" value="TRANSMEMBRANE PROTEIN 260"/>
    <property type="match status" value="1"/>
</dbReference>
<reference evidence="1" key="1">
    <citation type="submission" date="2019-08" db="EMBL/GenBank/DDBJ databases">
        <title>The improved chromosome-level genome for the pearl oyster Pinctada fucata martensii using PacBio sequencing and Hi-C.</title>
        <authorList>
            <person name="Zheng Z."/>
        </authorList>
    </citation>
    <scope>NUCLEOTIDE SEQUENCE</scope>
    <source>
        <strain evidence="1">ZZ-2019</strain>
        <tissue evidence="1">Adductor muscle</tissue>
    </source>
</reference>
<protein>
    <submittedName>
        <fullName evidence="1">Uncharacterized protein</fullName>
    </submittedName>
</protein>
<gene>
    <name evidence="1" type="ORF">FSP39_021678</name>
</gene>
<dbReference type="Proteomes" id="UP001186944">
    <property type="component" value="Unassembled WGS sequence"/>
</dbReference>